<evidence type="ECO:0000313" key="4">
    <source>
        <dbReference type="Proteomes" id="UP001214043"/>
    </source>
</evidence>
<evidence type="ECO:0000259" key="2">
    <source>
        <dbReference type="Pfam" id="PF05532"/>
    </source>
</evidence>
<dbReference type="Gene3D" id="1.10.1470.10">
    <property type="entry name" value="YjbJ"/>
    <property type="match status" value="1"/>
</dbReference>
<dbReference type="AlphaFoldDB" id="A0AAF0CF51"/>
<dbReference type="Proteomes" id="UP001214043">
    <property type="component" value="Chromosome"/>
</dbReference>
<dbReference type="KEGG" id="hfl:PUV54_14000"/>
<gene>
    <name evidence="3" type="ORF">PUV54_14000</name>
</gene>
<dbReference type="EMBL" id="CP118166">
    <property type="protein sequence ID" value="WDI31064.1"/>
    <property type="molecule type" value="Genomic_DNA"/>
</dbReference>
<dbReference type="PANTHER" id="PTHR34977">
    <property type="entry name" value="UPF0337 PROTEIN YJBJ"/>
    <property type="match status" value="1"/>
</dbReference>
<organism evidence="3 4">
    <name type="scientific">Hyphococcus flavus</name>
    <dbReference type="NCBI Taxonomy" id="1866326"/>
    <lineage>
        <taxon>Bacteria</taxon>
        <taxon>Pseudomonadati</taxon>
        <taxon>Pseudomonadota</taxon>
        <taxon>Alphaproteobacteria</taxon>
        <taxon>Parvularculales</taxon>
        <taxon>Parvularculaceae</taxon>
        <taxon>Hyphococcus</taxon>
    </lineage>
</organism>
<dbReference type="InterPro" id="IPR050423">
    <property type="entry name" value="UPF0337_stress_rsp"/>
</dbReference>
<dbReference type="InterPro" id="IPR036629">
    <property type="entry name" value="YjbJ_sf"/>
</dbReference>
<name>A0AAF0CF51_9PROT</name>
<keyword evidence="4" id="KW-1185">Reference proteome</keyword>
<accession>A0AAF0CF51</accession>
<dbReference type="PANTHER" id="PTHR34977:SF1">
    <property type="entry name" value="UPF0337 PROTEIN YJBJ"/>
    <property type="match status" value="1"/>
</dbReference>
<feature type="domain" description="CsbD-like" evidence="2">
    <location>
        <begin position="4"/>
        <end position="56"/>
    </location>
</feature>
<dbReference type="Pfam" id="PF05532">
    <property type="entry name" value="CsbD"/>
    <property type="match status" value="1"/>
</dbReference>
<dbReference type="RefSeq" id="WP_274492886.1">
    <property type="nucleotide sequence ID" value="NZ_CP118166.1"/>
</dbReference>
<dbReference type="InterPro" id="IPR026042">
    <property type="entry name" value="YjbJ"/>
</dbReference>
<protein>
    <submittedName>
        <fullName evidence="3">CsbD family protein</fullName>
    </submittedName>
</protein>
<dbReference type="InterPro" id="IPR008462">
    <property type="entry name" value="CsbD"/>
</dbReference>
<reference evidence="3" key="1">
    <citation type="submission" date="2023-02" db="EMBL/GenBank/DDBJ databases">
        <title>Genome sequence of Hyphococcus flavus.</title>
        <authorList>
            <person name="Rong J.-C."/>
            <person name="Zhao Q."/>
            <person name="Yi M."/>
            <person name="Wu J.-Y."/>
        </authorList>
    </citation>
    <scope>NUCLEOTIDE SEQUENCE</scope>
    <source>
        <strain evidence="3">MCCC 1K03223</strain>
    </source>
</reference>
<proteinExistence type="inferred from homology"/>
<sequence length="65" mass="7666">MNDDQIKGKWTQLKGKAKETWGELTDNDLMEVEGDVEKLTGKLQERYGIEREEAKKRIDEWRAQV</sequence>
<comment type="similarity">
    <text evidence="1">Belongs to the UPF0337 (CsbD) family.</text>
</comment>
<dbReference type="SUPFAM" id="SSF69047">
    <property type="entry name" value="Hypothetical protein YjbJ"/>
    <property type="match status" value="1"/>
</dbReference>
<evidence type="ECO:0000313" key="3">
    <source>
        <dbReference type="EMBL" id="WDI31064.1"/>
    </source>
</evidence>
<dbReference type="PIRSF" id="PIRSF039008">
    <property type="entry name" value="YjbJ"/>
    <property type="match status" value="1"/>
</dbReference>
<evidence type="ECO:0000256" key="1">
    <source>
        <dbReference type="ARBA" id="ARBA00009129"/>
    </source>
</evidence>